<reference evidence="2 3" key="1">
    <citation type="submission" date="2013-11" db="EMBL/GenBank/DDBJ databases">
        <title>Opisthorchis viverrini - life in the bile duct.</title>
        <authorList>
            <person name="Young N.D."/>
            <person name="Nagarajan N."/>
            <person name="Lin S.J."/>
            <person name="Korhonen P.K."/>
            <person name="Jex A.R."/>
            <person name="Hall R.S."/>
            <person name="Safavi-Hemami H."/>
            <person name="Kaewkong W."/>
            <person name="Bertrand D."/>
            <person name="Gao S."/>
            <person name="Seet Q."/>
            <person name="Wongkham S."/>
            <person name="Teh B.T."/>
            <person name="Wongkham C."/>
            <person name="Intapan P.M."/>
            <person name="Maleewong W."/>
            <person name="Yang X."/>
            <person name="Hu M."/>
            <person name="Wang Z."/>
            <person name="Hofmann A."/>
            <person name="Sternberg P.W."/>
            <person name="Tan P."/>
            <person name="Wang J."/>
            <person name="Gasser R.B."/>
        </authorList>
    </citation>
    <scope>NUCLEOTIDE SEQUENCE [LARGE SCALE GENOMIC DNA]</scope>
</reference>
<evidence type="ECO:0000313" key="2">
    <source>
        <dbReference type="EMBL" id="KER20650.1"/>
    </source>
</evidence>
<sequence length="148" mass="16076">MEVDDSIQGLCYVDAPKPSCPEHTEIDSRRTAMSSDITCNKQPNTIAPPLVQNVPSGKKFGQCWKTANKRNKRCHSNRPDSFEIGCATQLGHMFVSQTVFPCAKGNQPKAEDVGLSDVPVGGRVCSRSGDQATSDVAQTQGKKRRLVV</sequence>
<dbReference type="Proteomes" id="UP000054324">
    <property type="component" value="Unassembled WGS sequence"/>
</dbReference>
<dbReference type="AlphaFoldDB" id="A0A074ZBT3"/>
<dbReference type="CTD" id="20325026"/>
<evidence type="ECO:0000313" key="3">
    <source>
        <dbReference type="Proteomes" id="UP000054324"/>
    </source>
</evidence>
<protein>
    <submittedName>
        <fullName evidence="2">Uncharacterized protein</fullName>
    </submittedName>
</protein>
<accession>A0A074ZBT3</accession>
<name>A0A074ZBT3_OPIVI</name>
<dbReference type="GeneID" id="20325026"/>
<feature type="region of interest" description="Disordered" evidence="1">
    <location>
        <begin position="126"/>
        <end position="148"/>
    </location>
</feature>
<organism evidence="2 3">
    <name type="scientific">Opisthorchis viverrini</name>
    <name type="common">Southeast Asian liver fluke</name>
    <dbReference type="NCBI Taxonomy" id="6198"/>
    <lineage>
        <taxon>Eukaryota</taxon>
        <taxon>Metazoa</taxon>
        <taxon>Spiralia</taxon>
        <taxon>Lophotrochozoa</taxon>
        <taxon>Platyhelminthes</taxon>
        <taxon>Trematoda</taxon>
        <taxon>Digenea</taxon>
        <taxon>Opisthorchiida</taxon>
        <taxon>Opisthorchiata</taxon>
        <taxon>Opisthorchiidae</taxon>
        <taxon>Opisthorchis</taxon>
    </lineage>
</organism>
<gene>
    <name evidence="2" type="ORF">T265_10858</name>
</gene>
<dbReference type="RefSeq" id="XP_009175609.1">
    <property type="nucleotide sequence ID" value="XM_009177345.1"/>
</dbReference>
<dbReference type="KEGG" id="ovi:T265_10858"/>
<dbReference type="EMBL" id="KL597035">
    <property type="protein sequence ID" value="KER20650.1"/>
    <property type="molecule type" value="Genomic_DNA"/>
</dbReference>
<feature type="compositionally biased region" description="Polar residues" evidence="1">
    <location>
        <begin position="128"/>
        <end position="140"/>
    </location>
</feature>
<keyword evidence="3" id="KW-1185">Reference proteome</keyword>
<evidence type="ECO:0000256" key="1">
    <source>
        <dbReference type="SAM" id="MobiDB-lite"/>
    </source>
</evidence>
<proteinExistence type="predicted"/>